<evidence type="ECO:0000313" key="2">
    <source>
        <dbReference type="EMBL" id="ABU59243.1"/>
    </source>
</evidence>
<keyword evidence="2" id="KW-0808">Transferase</keyword>
<accession>A7NNU9</accession>
<dbReference type="Pfam" id="PF13847">
    <property type="entry name" value="Methyltransf_31"/>
    <property type="match status" value="1"/>
</dbReference>
<dbReference type="SUPFAM" id="SSF53335">
    <property type="entry name" value="S-adenosyl-L-methionine-dependent methyltransferases"/>
    <property type="match status" value="1"/>
</dbReference>
<keyword evidence="3" id="KW-1185">Reference proteome</keyword>
<dbReference type="HOGENOM" id="CLU_985636_0_0_0"/>
<dbReference type="KEGG" id="rca:Rcas_3189"/>
<dbReference type="PANTHER" id="PTHR43591">
    <property type="entry name" value="METHYLTRANSFERASE"/>
    <property type="match status" value="1"/>
</dbReference>
<dbReference type="STRING" id="383372.Rcas_3189"/>
<dbReference type="AlphaFoldDB" id="A7NNU9"/>
<keyword evidence="2" id="KW-0489">Methyltransferase</keyword>
<dbReference type="GO" id="GO:0008757">
    <property type="term" value="F:S-adenosylmethionine-dependent methyltransferase activity"/>
    <property type="evidence" value="ECO:0007669"/>
    <property type="project" value="InterPro"/>
</dbReference>
<gene>
    <name evidence="2" type="ordered locus">Rcas_3189</name>
</gene>
<feature type="domain" description="Methyltransferase" evidence="1">
    <location>
        <begin position="44"/>
        <end position="152"/>
    </location>
</feature>
<dbReference type="CDD" id="cd02440">
    <property type="entry name" value="AdoMet_MTases"/>
    <property type="match status" value="1"/>
</dbReference>
<evidence type="ECO:0000259" key="1">
    <source>
        <dbReference type="Pfam" id="PF13847"/>
    </source>
</evidence>
<dbReference type="RefSeq" id="WP_012121667.1">
    <property type="nucleotide sequence ID" value="NC_009767.1"/>
</dbReference>
<sequence>MGRDMWSEWLLHRRFGGDAQRMQSVLDFLRPVRDKVLDNARLAEGDTVLDVGCGDGLIAFGALERSASGTIIFSDISQDLLNHARSLAREMGLLDRCQFLLAPAEDLSVLEDASVDVVTTRSVLIYVSAKQQAFREFYRVLKPGGRLSIFEPINRFGMDISEQPHCFAGYDVTPVIDIAQKVKALYHKLQPRDSDPMLNFDERDLIAYAEQAGFREIRLELQIEVTSPGNAAMSVKDGDWEAYVRTAWNPKIPTLEEAMRQVLTPEESETFTAHLRPLVEAHQRVHRSAVAYLWAVR</sequence>
<name>A7NNU9_ROSCS</name>
<dbReference type="Proteomes" id="UP000000263">
    <property type="component" value="Chromosome"/>
</dbReference>
<dbReference type="PANTHER" id="PTHR43591:SF24">
    <property type="entry name" value="2-METHOXY-6-POLYPRENYL-1,4-BENZOQUINOL METHYLASE, MITOCHONDRIAL"/>
    <property type="match status" value="1"/>
</dbReference>
<dbReference type="EMBL" id="CP000804">
    <property type="protein sequence ID" value="ABU59243.1"/>
    <property type="molecule type" value="Genomic_DNA"/>
</dbReference>
<dbReference type="eggNOG" id="COG2226">
    <property type="taxonomic scope" value="Bacteria"/>
</dbReference>
<dbReference type="InterPro" id="IPR029063">
    <property type="entry name" value="SAM-dependent_MTases_sf"/>
</dbReference>
<dbReference type="GO" id="GO:0032259">
    <property type="term" value="P:methylation"/>
    <property type="evidence" value="ECO:0007669"/>
    <property type="project" value="UniProtKB-KW"/>
</dbReference>
<evidence type="ECO:0000313" key="3">
    <source>
        <dbReference type="Proteomes" id="UP000000263"/>
    </source>
</evidence>
<reference evidence="2 3" key="1">
    <citation type="submission" date="2007-08" db="EMBL/GenBank/DDBJ databases">
        <title>Complete sequence of Roseiflexus castenholzii DSM 13941.</title>
        <authorList>
            <consortium name="US DOE Joint Genome Institute"/>
            <person name="Copeland A."/>
            <person name="Lucas S."/>
            <person name="Lapidus A."/>
            <person name="Barry K."/>
            <person name="Glavina del Rio T."/>
            <person name="Dalin E."/>
            <person name="Tice H."/>
            <person name="Pitluck S."/>
            <person name="Thompson L.S."/>
            <person name="Brettin T."/>
            <person name="Bruce D."/>
            <person name="Detter J.C."/>
            <person name="Han C."/>
            <person name="Tapia R."/>
            <person name="Schmutz J."/>
            <person name="Larimer F."/>
            <person name="Land M."/>
            <person name="Hauser L."/>
            <person name="Kyrpides N."/>
            <person name="Mikhailova N."/>
            <person name="Bryant D.A."/>
            <person name="Hanada S."/>
            <person name="Tsukatani Y."/>
            <person name="Richardson P."/>
        </authorList>
    </citation>
    <scope>NUCLEOTIDE SEQUENCE [LARGE SCALE GENOMIC DNA]</scope>
    <source>
        <strain evidence="3">DSM 13941 / HLO8</strain>
    </source>
</reference>
<organism evidence="2 3">
    <name type="scientific">Roseiflexus castenholzii (strain DSM 13941 / HLO8)</name>
    <dbReference type="NCBI Taxonomy" id="383372"/>
    <lineage>
        <taxon>Bacteria</taxon>
        <taxon>Bacillati</taxon>
        <taxon>Chloroflexota</taxon>
        <taxon>Chloroflexia</taxon>
        <taxon>Chloroflexales</taxon>
        <taxon>Roseiflexineae</taxon>
        <taxon>Roseiflexaceae</taxon>
        <taxon>Roseiflexus</taxon>
    </lineage>
</organism>
<dbReference type="Gene3D" id="3.40.50.150">
    <property type="entry name" value="Vaccinia Virus protein VP39"/>
    <property type="match status" value="1"/>
</dbReference>
<dbReference type="InterPro" id="IPR025714">
    <property type="entry name" value="Methyltranfer_dom"/>
</dbReference>
<protein>
    <submittedName>
        <fullName evidence="2">MCP methyltransferase, CheR-type</fullName>
    </submittedName>
</protein>
<proteinExistence type="predicted"/>